<gene>
    <name evidence="1" type="ORF">ACFQE1_18845</name>
</gene>
<sequence>MVGEQLGVLRVGDGVLGLATPVSGGRFRAVYFAGDFTKQVLPMGHVSGPAILSYWVSEAVDLGYEETLAAVTVADLLNLAASLALAAVGVAV</sequence>
<feature type="non-terminal residue" evidence="1">
    <location>
        <position position="92"/>
    </location>
</feature>
<proteinExistence type="predicted"/>
<evidence type="ECO:0000313" key="1">
    <source>
        <dbReference type="EMBL" id="MFC6726382.1"/>
    </source>
</evidence>
<reference evidence="1 2" key="1">
    <citation type="journal article" date="2019" name="Int. J. Syst. Evol. Microbiol.">
        <title>The Global Catalogue of Microorganisms (GCM) 10K type strain sequencing project: providing services to taxonomists for standard genome sequencing and annotation.</title>
        <authorList>
            <consortium name="The Broad Institute Genomics Platform"/>
            <consortium name="The Broad Institute Genome Sequencing Center for Infectious Disease"/>
            <person name="Wu L."/>
            <person name="Ma J."/>
        </authorList>
    </citation>
    <scope>NUCLEOTIDE SEQUENCE [LARGE SCALE GENOMIC DNA]</scope>
    <source>
        <strain evidence="1 2">NBRC 111368</strain>
    </source>
</reference>
<name>A0ABD5S5U7_9EURY</name>
<comment type="caution">
    <text evidence="1">The sequence shown here is derived from an EMBL/GenBank/DDBJ whole genome shotgun (WGS) entry which is preliminary data.</text>
</comment>
<accession>A0ABD5S5U7</accession>
<dbReference type="Proteomes" id="UP001596328">
    <property type="component" value="Unassembled WGS sequence"/>
</dbReference>
<dbReference type="AlphaFoldDB" id="A0ABD5S5U7"/>
<evidence type="ECO:0000313" key="2">
    <source>
        <dbReference type="Proteomes" id="UP001596328"/>
    </source>
</evidence>
<protein>
    <submittedName>
        <fullName evidence="1">Uncharacterized protein</fullName>
    </submittedName>
</protein>
<dbReference type="EMBL" id="JBHSWU010001075">
    <property type="protein sequence ID" value="MFC6726382.1"/>
    <property type="molecule type" value="Genomic_DNA"/>
</dbReference>
<organism evidence="1 2">
    <name type="scientific">Halobium palmae</name>
    <dbReference type="NCBI Taxonomy" id="1776492"/>
    <lineage>
        <taxon>Archaea</taxon>
        <taxon>Methanobacteriati</taxon>
        <taxon>Methanobacteriota</taxon>
        <taxon>Stenosarchaea group</taxon>
        <taxon>Halobacteria</taxon>
        <taxon>Halobacteriales</taxon>
        <taxon>Haloferacaceae</taxon>
        <taxon>Halobium</taxon>
    </lineage>
</organism>
<keyword evidence="2" id="KW-1185">Reference proteome</keyword>